<evidence type="ECO:0000256" key="2">
    <source>
        <dbReference type="ARBA" id="ARBA00023015"/>
    </source>
</evidence>
<dbReference type="PANTHER" id="PTHR43133">
    <property type="entry name" value="RNA POLYMERASE ECF-TYPE SIGMA FACTO"/>
    <property type="match status" value="1"/>
</dbReference>
<protein>
    <submittedName>
        <fullName evidence="8">RNA polymerase sigma-70 factor</fullName>
    </submittedName>
</protein>
<dbReference type="SMART" id="SM00421">
    <property type="entry name" value="HTH_LUXR"/>
    <property type="match status" value="1"/>
</dbReference>
<dbReference type="CDD" id="cd06171">
    <property type="entry name" value="Sigma70_r4"/>
    <property type="match status" value="1"/>
</dbReference>
<accession>A0A412WSH2</accession>
<dbReference type="OMA" id="THIKRAY"/>
<dbReference type="InterPro" id="IPR007627">
    <property type="entry name" value="RNA_pol_sigma70_r2"/>
</dbReference>
<comment type="caution">
    <text evidence="8">The sequence shown here is derived from an EMBL/GenBank/DDBJ whole genome shotgun (WGS) entry which is preliminary data.</text>
</comment>
<keyword evidence="3" id="KW-0731">Sigma factor</keyword>
<dbReference type="PANTHER" id="PTHR43133:SF46">
    <property type="entry name" value="RNA POLYMERASE SIGMA-70 FACTOR ECF SUBFAMILY"/>
    <property type="match status" value="1"/>
</dbReference>
<reference evidence="6" key="2">
    <citation type="submission" date="2023-01" db="EMBL/GenBank/DDBJ databases">
        <title>Human gut microbiome strain richness.</title>
        <authorList>
            <person name="Chen-Liaw A."/>
        </authorList>
    </citation>
    <scope>NUCLEOTIDE SEQUENCE</scope>
    <source>
        <strain evidence="6">RTP21484st1_B7_RTP21484_190118</strain>
    </source>
</reference>
<dbReference type="GO" id="GO:0016987">
    <property type="term" value="F:sigma factor activity"/>
    <property type="evidence" value="ECO:0007669"/>
    <property type="project" value="UniProtKB-KW"/>
</dbReference>
<dbReference type="Proteomes" id="UP001212263">
    <property type="component" value="Unassembled WGS sequence"/>
</dbReference>
<evidence type="ECO:0000313" key="9">
    <source>
        <dbReference type="EMBL" id="RGY09846.1"/>
    </source>
</evidence>
<evidence type="ECO:0000256" key="4">
    <source>
        <dbReference type="ARBA" id="ARBA00023163"/>
    </source>
</evidence>
<dbReference type="AlphaFoldDB" id="A0A412WSH2"/>
<dbReference type="InterPro" id="IPR039425">
    <property type="entry name" value="RNA_pol_sigma-70-like"/>
</dbReference>
<evidence type="ECO:0000313" key="12">
    <source>
        <dbReference type="Proteomes" id="UP000284434"/>
    </source>
</evidence>
<dbReference type="Proteomes" id="UP000283426">
    <property type="component" value="Unassembled WGS sequence"/>
</dbReference>
<evidence type="ECO:0000256" key="1">
    <source>
        <dbReference type="ARBA" id="ARBA00010641"/>
    </source>
</evidence>
<dbReference type="NCBIfam" id="TIGR02985">
    <property type="entry name" value="Sig70_bacteroi1"/>
    <property type="match status" value="1"/>
</dbReference>
<organism evidence="8 10">
    <name type="scientific">Odoribacter splanchnicus</name>
    <dbReference type="NCBI Taxonomy" id="28118"/>
    <lineage>
        <taxon>Bacteria</taxon>
        <taxon>Pseudomonadati</taxon>
        <taxon>Bacteroidota</taxon>
        <taxon>Bacteroidia</taxon>
        <taxon>Bacteroidales</taxon>
        <taxon>Odoribacteraceae</taxon>
        <taxon>Odoribacter</taxon>
    </lineage>
</organism>
<dbReference type="InterPro" id="IPR014284">
    <property type="entry name" value="RNA_pol_sigma-70_dom"/>
</dbReference>
<dbReference type="SUPFAM" id="SSF88946">
    <property type="entry name" value="Sigma2 domain of RNA polymerase sigma factors"/>
    <property type="match status" value="1"/>
</dbReference>
<evidence type="ECO:0000313" key="10">
    <source>
        <dbReference type="Proteomes" id="UP000283426"/>
    </source>
</evidence>
<keyword evidence="4" id="KW-0804">Transcription</keyword>
<evidence type="ECO:0000313" key="8">
    <source>
        <dbReference type="EMBL" id="RGV30111.1"/>
    </source>
</evidence>
<dbReference type="InterPro" id="IPR013324">
    <property type="entry name" value="RNA_pol_sigma_r3/r4-like"/>
</dbReference>
<dbReference type="InterPro" id="IPR036388">
    <property type="entry name" value="WH-like_DNA-bd_sf"/>
</dbReference>
<dbReference type="Gene3D" id="1.10.1740.10">
    <property type="match status" value="1"/>
</dbReference>
<comment type="similarity">
    <text evidence="1">Belongs to the sigma-70 factor family. ECF subfamily.</text>
</comment>
<proteinExistence type="inferred from homology"/>
<dbReference type="Proteomes" id="UP000284243">
    <property type="component" value="Unassembled WGS sequence"/>
</dbReference>
<dbReference type="InterPro" id="IPR000792">
    <property type="entry name" value="Tscrpt_reg_LuxR_C"/>
</dbReference>
<dbReference type="GeneID" id="61275969"/>
<dbReference type="RefSeq" id="WP_013612917.1">
    <property type="nucleotide sequence ID" value="NZ_JABWDG010000010.1"/>
</dbReference>
<dbReference type="EMBL" id="QSCO01000001">
    <property type="protein sequence ID" value="RGY09846.1"/>
    <property type="molecule type" value="Genomic_DNA"/>
</dbReference>
<dbReference type="InterPro" id="IPR014327">
    <property type="entry name" value="RNA_pol_sigma70_bacteroid"/>
</dbReference>
<evidence type="ECO:0000313" key="11">
    <source>
        <dbReference type="Proteomes" id="UP000284243"/>
    </source>
</evidence>
<evidence type="ECO:0000313" key="6">
    <source>
        <dbReference type="EMBL" id="MDB9222089.1"/>
    </source>
</evidence>
<dbReference type="Gene3D" id="1.10.10.10">
    <property type="entry name" value="Winged helix-like DNA-binding domain superfamily/Winged helix DNA-binding domain"/>
    <property type="match status" value="1"/>
</dbReference>
<feature type="domain" description="HTH luxR-type" evidence="5">
    <location>
        <begin position="129"/>
        <end position="186"/>
    </location>
</feature>
<dbReference type="Pfam" id="PF04542">
    <property type="entry name" value="Sigma70_r2"/>
    <property type="match status" value="1"/>
</dbReference>
<evidence type="ECO:0000256" key="3">
    <source>
        <dbReference type="ARBA" id="ARBA00023082"/>
    </source>
</evidence>
<gene>
    <name evidence="8" type="ORF">DWW24_02520</name>
    <name evidence="7" type="ORF">DWW57_09640</name>
    <name evidence="9" type="ORF">DXA53_00685</name>
    <name evidence="6" type="ORF">PN645_03605</name>
</gene>
<dbReference type="SUPFAM" id="SSF88659">
    <property type="entry name" value="Sigma3 and sigma4 domains of RNA polymerase sigma factors"/>
    <property type="match status" value="1"/>
</dbReference>
<dbReference type="GO" id="GO:0003677">
    <property type="term" value="F:DNA binding"/>
    <property type="evidence" value="ECO:0007669"/>
    <property type="project" value="InterPro"/>
</dbReference>
<dbReference type="EMBL" id="QRYC01000011">
    <property type="protein sequence ID" value="RGU56314.1"/>
    <property type="molecule type" value="Genomic_DNA"/>
</dbReference>
<name>A0A412WSH2_9BACT</name>
<dbReference type="Proteomes" id="UP000284434">
    <property type="component" value="Unassembled WGS sequence"/>
</dbReference>
<dbReference type="GO" id="GO:0006352">
    <property type="term" value="P:DNA-templated transcription initiation"/>
    <property type="evidence" value="ECO:0007669"/>
    <property type="project" value="InterPro"/>
</dbReference>
<dbReference type="InterPro" id="IPR013249">
    <property type="entry name" value="RNA_pol_sigma70_r4_t2"/>
</dbReference>
<dbReference type="Pfam" id="PF08281">
    <property type="entry name" value="Sigma70_r4_2"/>
    <property type="match status" value="1"/>
</dbReference>
<reference evidence="10 11" key="1">
    <citation type="submission" date="2018-08" db="EMBL/GenBank/DDBJ databases">
        <title>A genome reference for cultivated species of the human gut microbiota.</title>
        <authorList>
            <person name="Zou Y."/>
            <person name="Xue W."/>
            <person name="Luo G."/>
        </authorList>
    </citation>
    <scope>NUCLEOTIDE SEQUENCE [LARGE SCALE GENOMIC DNA]</scope>
    <source>
        <strain evidence="8 10">AF14-6AC</strain>
        <strain evidence="7 11">AF16-14</strain>
        <strain evidence="9 12">OF03-11</strain>
    </source>
</reference>
<keyword evidence="2" id="KW-0805">Transcription regulation</keyword>
<dbReference type="NCBIfam" id="TIGR02937">
    <property type="entry name" value="sigma70-ECF"/>
    <property type="match status" value="1"/>
</dbReference>
<sequence>MPGKKIEISDDCLMKQLKLKSYRAFEVVFNRYYAGLYRFALAYLMNRELAEDVVQEVFCSLWTSSLSIPESTHLKSYLYASVKHACLDYFKHLQVIDINQDKLTEALIFSGTIEYEDNEDLLEKVKACLDKLPEQQRRVLELKVFRDMSYREIAETLNISELTVHTHIKRAYKFIRSSLPLLYCFLKYWEQL</sequence>
<evidence type="ECO:0000313" key="7">
    <source>
        <dbReference type="EMBL" id="RGU56314.1"/>
    </source>
</evidence>
<dbReference type="EMBL" id="QRYW01000004">
    <property type="protein sequence ID" value="RGV30111.1"/>
    <property type="molecule type" value="Genomic_DNA"/>
</dbReference>
<dbReference type="InterPro" id="IPR013325">
    <property type="entry name" value="RNA_pol_sigma_r2"/>
</dbReference>
<dbReference type="EMBL" id="JAQMRD010000003">
    <property type="protein sequence ID" value="MDB9222089.1"/>
    <property type="molecule type" value="Genomic_DNA"/>
</dbReference>
<evidence type="ECO:0000259" key="5">
    <source>
        <dbReference type="SMART" id="SM00421"/>
    </source>
</evidence>